<protein>
    <submittedName>
        <fullName evidence="1">Uncharacterized protein</fullName>
    </submittedName>
</protein>
<accession>A0A3S1BFC4</accession>
<dbReference type="AlphaFoldDB" id="A0A3S1BFC4"/>
<gene>
    <name evidence="1" type="ORF">EGW08_009806</name>
</gene>
<feature type="non-terminal residue" evidence="1">
    <location>
        <position position="1"/>
    </location>
</feature>
<evidence type="ECO:0000313" key="2">
    <source>
        <dbReference type="Proteomes" id="UP000271974"/>
    </source>
</evidence>
<name>A0A3S1BFC4_ELYCH</name>
<reference evidence="1 2" key="1">
    <citation type="submission" date="2019-01" db="EMBL/GenBank/DDBJ databases">
        <title>A draft genome assembly of the solar-powered sea slug Elysia chlorotica.</title>
        <authorList>
            <person name="Cai H."/>
            <person name="Li Q."/>
            <person name="Fang X."/>
            <person name="Li J."/>
            <person name="Curtis N.E."/>
            <person name="Altenburger A."/>
            <person name="Shibata T."/>
            <person name="Feng M."/>
            <person name="Maeda T."/>
            <person name="Schwartz J.A."/>
            <person name="Shigenobu S."/>
            <person name="Lundholm N."/>
            <person name="Nishiyama T."/>
            <person name="Yang H."/>
            <person name="Hasebe M."/>
            <person name="Li S."/>
            <person name="Pierce S.K."/>
            <person name="Wang J."/>
        </authorList>
    </citation>
    <scope>NUCLEOTIDE SEQUENCE [LARGE SCALE GENOMIC DNA]</scope>
    <source>
        <strain evidence="1">EC2010</strain>
        <tissue evidence="1">Whole organism of an adult</tissue>
    </source>
</reference>
<dbReference type="EMBL" id="RQTK01000287">
    <property type="protein sequence ID" value="RUS82418.1"/>
    <property type="molecule type" value="Genomic_DNA"/>
</dbReference>
<comment type="caution">
    <text evidence="1">The sequence shown here is derived from an EMBL/GenBank/DDBJ whole genome shotgun (WGS) entry which is preliminary data.</text>
</comment>
<keyword evidence="2" id="KW-1185">Reference proteome</keyword>
<dbReference type="Proteomes" id="UP000271974">
    <property type="component" value="Unassembled WGS sequence"/>
</dbReference>
<sequence length="410" mass="45331">KKEDCSTLPPLCRCREYQYLYLSSSQSLISPPPNTNPDSPWFCHSRSNPNSPQRKLSWPPPAALSPGQYICPSASLQTQTSAITTVNCRFFPPPVPPPTPCMRMSQLSTCTSSTSFYSCQSQMSISNLKSSCCHNIDFCISRQPHHCDSYCKDWLHLPNSSQTATLANPSIQISNSCKNLCQSFSKDNEYSCFPQISNNMCSQFLNLPSKVHHLDVPKGFRPDNQANTNYLNSLQQCKAVLSGGTNTGKATNSPHAGYNPHTDHPQIMSVCVPSGGGNPTDFKLIHASYASLDESVCSSIDSHSRFRSETNGNIPGHSRHNASSNSFNYSNNHVKAGVISTLAKDKKLPSSALTIRRLSKKSSSEQILLEEKKNEEQCHDLIGGNVLPRKSTPSNYCFWKRIFPKTIKKS</sequence>
<evidence type="ECO:0000313" key="1">
    <source>
        <dbReference type="EMBL" id="RUS82418.1"/>
    </source>
</evidence>
<organism evidence="1 2">
    <name type="scientific">Elysia chlorotica</name>
    <name type="common">Eastern emerald elysia</name>
    <name type="synonym">Sea slug</name>
    <dbReference type="NCBI Taxonomy" id="188477"/>
    <lineage>
        <taxon>Eukaryota</taxon>
        <taxon>Metazoa</taxon>
        <taxon>Spiralia</taxon>
        <taxon>Lophotrochozoa</taxon>
        <taxon>Mollusca</taxon>
        <taxon>Gastropoda</taxon>
        <taxon>Heterobranchia</taxon>
        <taxon>Euthyneura</taxon>
        <taxon>Panpulmonata</taxon>
        <taxon>Sacoglossa</taxon>
        <taxon>Placobranchoidea</taxon>
        <taxon>Plakobranchidae</taxon>
        <taxon>Elysia</taxon>
    </lineage>
</organism>
<proteinExistence type="predicted"/>